<feature type="compositionally biased region" description="Polar residues" evidence="1">
    <location>
        <begin position="750"/>
        <end position="760"/>
    </location>
</feature>
<feature type="region of interest" description="Disordered" evidence="1">
    <location>
        <begin position="952"/>
        <end position="987"/>
    </location>
</feature>
<feature type="compositionally biased region" description="Basic and acidic residues" evidence="1">
    <location>
        <begin position="184"/>
        <end position="193"/>
    </location>
</feature>
<evidence type="ECO:0000313" key="3">
    <source>
        <dbReference type="Proteomes" id="UP000800040"/>
    </source>
</evidence>
<dbReference type="AlphaFoldDB" id="A0A6A5K0W0"/>
<feature type="compositionally biased region" description="Low complexity" evidence="1">
    <location>
        <begin position="669"/>
        <end position="684"/>
    </location>
</feature>
<dbReference type="OrthoDB" id="3791520at2759"/>
<feature type="compositionally biased region" description="Acidic residues" evidence="1">
    <location>
        <begin position="194"/>
        <end position="207"/>
    </location>
</feature>
<feature type="compositionally biased region" description="Low complexity" evidence="1">
    <location>
        <begin position="70"/>
        <end position="82"/>
    </location>
</feature>
<gene>
    <name evidence="2" type="ORF">BDW02DRAFT_76351</name>
</gene>
<feature type="region of interest" description="Disordered" evidence="1">
    <location>
        <begin position="661"/>
        <end position="737"/>
    </location>
</feature>
<feature type="compositionally biased region" description="Polar residues" evidence="1">
    <location>
        <begin position="35"/>
        <end position="52"/>
    </location>
</feature>
<feature type="compositionally biased region" description="Basic and acidic residues" evidence="1">
    <location>
        <begin position="715"/>
        <end position="725"/>
    </location>
</feature>
<accession>A0A6A5K0W0</accession>
<sequence length="987" mass="113294">MNRLTQHCNYKSQPHRPYSVAVVLPRTTHRRVFTVSSVKSQLDSRKTPSTTPKMPKGKAKKDNPDLYQGSPEPSEPSMAPEAVSHRRGGTHKVRDEDKTNSIYDNYNYKELLDAAKDRGIYRKDMKKMEMAWALKRHDEEKKKAEHDAMVAHQRKMQEAKREQEKKAAEKQKMIDAKRKRRVEKMRMRDRDESVSDDTMSDTEIEAEENTRDEYQGENIGQVLSDESWDSTCTESSIRSIDPPISPDCKLRLFEWPYECMPPLHAIPPCIIVEGSLPRQVPYAPIKLITTHTRQKICLPGTKYPPAVSPFFVPILNHATRIAARNGHLTGILRHATLERGTEWAERTHVQGWNACLYFAPAARNPTKQLADSYRKWEFEDRKLLSVSGEARERRHGQREKNKRMKMVDVYESCKWRPQAMGYVPAYLDYGMKETDEGSRTLENLFYIRFPDCDVPHYYFWANKGERDRVEDMDRREVDCGQELGVKGKYPRKSWNPPTTESCQGGFNGEEGEMGGQLEEEEEALYRRSSVGVGKVQEWLNGVSPMPTILPESEDEVDNVVREEKEDMCPFCCMHWVAMTLRERAEHMLSHSTTESSTRRRTSTPFRVPTQRSRVHSPRLSTDTGVDADINTPRKPTFLLNPPAALRLKTLSRKAAFTRRSLDKTYMAGSPSSPSHTPSSYLPTPKYSYNPPDHLNALYDPRKRSASSMDSQDVLETYRVRERRSVETSGNRGPGEAVGLFTLERRKSEQLDPSYTPTSTKTARKRRRITDPTYRYVAHSSDDEEELESLIAEKDRYCDMLPSPVLSDRKLEPLRSRKTKAGCNGMRENEVPAAVKKKKRRNIVDPTYRAGTRSPESSASEIMASISPVLADKVLRPLKSHKRNMETRDAIRALKKRRKITDTTYRDTETATVVSPNSSEVELPARKKWTLETRKVVKIVRFNDEPVVIQSKVEDTDEEAVSLDEKSDGLSESESQETKMGRPWCAVM</sequence>
<proteinExistence type="predicted"/>
<dbReference type="Proteomes" id="UP000800040">
    <property type="component" value="Unassembled WGS sequence"/>
</dbReference>
<feature type="region of interest" description="Disordered" evidence="1">
    <location>
        <begin position="35"/>
        <end position="93"/>
    </location>
</feature>
<feature type="region of interest" description="Disordered" evidence="1">
    <location>
        <begin position="745"/>
        <end position="764"/>
    </location>
</feature>
<feature type="region of interest" description="Disordered" evidence="1">
    <location>
        <begin position="179"/>
        <end position="214"/>
    </location>
</feature>
<evidence type="ECO:0000313" key="2">
    <source>
        <dbReference type="EMBL" id="KAF1830948.1"/>
    </source>
</evidence>
<organism evidence="2 3">
    <name type="scientific">Decorospora gaudefroyi</name>
    <dbReference type="NCBI Taxonomy" id="184978"/>
    <lineage>
        <taxon>Eukaryota</taxon>
        <taxon>Fungi</taxon>
        <taxon>Dikarya</taxon>
        <taxon>Ascomycota</taxon>
        <taxon>Pezizomycotina</taxon>
        <taxon>Dothideomycetes</taxon>
        <taxon>Pleosporomycetidae</taxon>
        <taxon>Pleosporales</taxon>
        <taxon>Pleosporineae</taxon>
        <taxon>Pleosporaceae</taxon>
        <taxon>Decorospora</taxon>
    </lineage>
</organism>
<feature type="region of interest" description="Disordered" evidence="1">
    <location>
        <begin position="589"/>
        <end position="634"/>
    </location>
</feature>
<dbReference type="EMBL" id="ML975378">
    <property type="protein sequence ID" value="KAF1830948.1"/>
    <property type="molecule type" value="Genomic_DNA"/>
</dbReference>
<feature type="region of interest" description="Disordered" evidence="1">
    <location>
        <begin position="488"/>
        <end position="517"/>
    </location>
</feature>
<name>A0A6A5K0W0_9PLEO</name>
<keyword evidence="3" id="KW-1185">Reference proteome</keyword>
<protein>
    <submittedName>
        <fullName evidence="2">Uncharacterized protein</fullName>
    </submittedName>
</protein>
<reference evidence="2" key="1">
    <citation type="submission" date="2020-01" db="EMBL/GenBank/DDBJ databases">
        <authorList>
            <consortium name="DOE Joint Genome Institute"/>
            <person name="Haridas S."/>
            <person name="Albert R."/>
            <person name="Binder M."/>
            <person name="Bloem J."/>
            <person name="Labutti K."/>
            <person name="Salamov A."/>
            <person name="Andreopoulos B."/>
            <person name="Baker S.E."/>
            <person name="Barry K."/>
            <person name="Bills G."/>
            <person name="Bluhm B.H."/>
            <person name="Cannon C."/>
            <person name="Castanera R."/>
            <person name="Culley D.E."/>
            <person name="Daum C."/>
            <person name="Ezra D."/>
            <person name="Gonzalez J.B."/>
            <person name="Henrissat B."/>
            <person name="Kuo A."/>
            <person name="Liang C."/>
            <person name="Lipzen A."/>
            <person name="Lutzoni F."/>
            <person name="Magnuson J."/>
            <person name="Mondo S."/>
            <person name="Nolan M."/>
            <person name="Ohm R."/>
            <person name="Pangilinan J."/>
            <person name="Park H.-J."/>
            <person name="Ramirez L."/>
            <person name="Alfaro M."/>
            <person name="Sun H."/>
            <person name="Tritt A."/>
            <person name="Yoshinaga Y."/>
            <person name="Zwiers L.-H."/>
            <person name="Turgeon B.G."/>
            <person name="Goodwin S.B."/>
            <person name="Spatafora J.W."/>
            <person name="Crous P.W."/>
            <person name="Grigoriev I.V."/>
        </authorList>
    </citation>
    <scope>NUCLEOTIDE SEQUENCE</scope>
    <source>
        <strain evidence="2">P77</strain>
    </source>
</reference>
<evidence type="ECO:0000256" key="1">
    <source>
        <dbReference type="SAM" id="MobiDB-lite"/>
    </source>
</evidence>